<protein>
    <submittedName>
        <fullName evidence="2">Uncharacterized protein</fullName>
    </submittedName>
</protein>
<keyword evidence="1" id="KW-1133">Transmembrane helix</keyword>
<accession>A0ABP7IIR5</accession>
<organism evidence="2 3">
    <name type="scientific">Sphaerisporangium flaviroseum</name>
    <dbReference type="NCBI Taxonomy" id="509199"/>
    <lineage>
        <taxon>Bacteria</taxon>
        <taxon>Bacillati</taxon>
        <taxon>Actinomycetota</taxon>
        <taxon>Actinomycetes</taxon>
        <taxon>Streptosporangiales</taxon>
        <taxon>Streptosporangiaceae</taxon>
        <taxon>Sphaerisporangium</taxon>
    </lineage>
</organism>
<keyword evidence="1" id="KW-0472">Membrane</keyword>
<keyword evidence="1" id="KW-0812">Transmembrane</keyword>
<dbReference type="RefSeq" id="WP_344943400.1">
    <property type="nucleotide sequence ID" value="NZ_BAAAZR010000010.1"/>
</dbReference>
<sequence length="69" mass="7261">MTFLRGFAQFWYDFIVGDDWKIAVAVVSALAVVLAALLAGLDGTGAAVLGGTLLVAFFVVSVVIDVRRS</sequence>
<feature type="transmembrane region" description="Helical" evidence="1">
    <location>
        <begin position="20"/>
        <end position="41"/>
    </location>
</feature>
<comment type="caution">
    <text evidence="2">The sequence shown here is derived from an EMBL/GenBank/DDBJ whole genome shotgun (WGS) entry which is preliminary data.</text>
</comment>
<evidence type="ECO:0000313" key="3">
    <source>
        <dbReference type="Proteomes" id="UP001500888"/>
    </source>
</evidence>
<name>A0ABP7IIR5_9ACTN</name>
<evidence type="ECO:0000256" key="1">
    <source>
        <dbReference type="SAM" id="Phobius"/>
    </source>
</evidence>
<keyword evidence="3" id="KW-1185">Reference proteome</keyword>
<feature type="transmembrane region" description="Helical" evidence="1">
    <location>
        <begin position="47"/>
        <end position="66"/>
    </location>
</feature>
<dbReference type="Proteomes" id="UP001500888">
    <property type="component" value="Unassembled WGS sequence"/>
</dbReference>
<dbReference type="EMBL" id="BAAAZR010000010">
    <property type="protein sequence ID" value="GAA3819379.1"/>
    <property type="molecule type" value="Genomic_DNA"/>
</dbReference>
<evidence type="ECO:0000313" key="2">
    <source>
        <dbReference type="EMBL" id="GAA3819379.1"/>
    </source>
</evidence>
<reference evidence="3" key="1">
    <citation type="journal article" date="2019" name="Int. J. Syst. Evol. Microbiol.">
        <title>The Global Catalogue of Microorganisms (GCM) 10K type strain sequencing project: providing services to taxonomists for standard genome sequencing and annotation.</title>
        <authorList>
            <consortium name="The Broad Institute Genomics Platform"/>
            <consortium name="The Broad Institute Genome Sequencing Center for Infectious Disease"/>
            <person name="Wu L."/>
            <person name="Ma J."/>
        </authorList>
    </citation>
    <scope>NUCLEOTIDE SEQUENCE [LARGE SCALE GENOMIC DNA]</scope>
    <source>
        <strain evidence="3">JCM 16908</strain>
    </source>
</reference>
<proteinExistence type="predicted"/>
<gene>
    <name evidence="2" type="ORF">GCM10022226_44870</name>
</gene>